<feature type="repeat" description="PPR" evidence="3">
    <location>
        <begin position="1553"/>
        <end position="1587"/>
    </location>
</feature>
<dbReference type="PANTHER" id="PTHR46598:SF1">
    <property type="entry name" value="OS10G0422566 PROTEIN"/>
    <property type="match status" value="1"/>
</dbReference>
<sequence>MHALPLHGKSHLYLLLPSSIRTNKYALSEFPYVPSTPLVTMAILKAKYPLRFVLLFSLLLVSATIALGKQDPELQQCRHQCKHQQRYDERQQQECEQQCEEYAREKRRREKEEGGSILGEEDDWRNPQRAEEKLQECQRRCESREQQQRPQCRRRCVEEYKREKEEQGEGGRGDNPRRDPEKQYRECQKQCQRESEGQEGRQEQRRCQQRCEKQREQQERGGRGEGNMRYEGNEREEEEEEQEENNPYVFEDQHYSTKFRSEHGRERVLQKFTERSKLLRGIENYRLAICEANPQTFVAPKHCDADAILFVAKGKGTISLVSPDGRESFNLRRGDIFRVPSGATAYLVNSDNNEKLKIAKLIRPISTPGHFESFFGAGGEDPESFYKAFSDEILEAAFNTRRDRLQRLFGQQKKGITIEAPAEQLRALTHEGRGGGGGGGWPFAAGESSKGPINLFKKRPTKSNNYGRLHEVDAQDYKQLEDLDVSVACENITQGAMETPFYNTKATKIALVVEGEGYFEMACPHLSSSGSQEGQRGRGEGSQERQKSSPSYKKVSARLRPGVVFVVPPGHPNLAVASKNQNLQIVCFDINAQNNEIVALAGRKNIINQLQKEAKELAFNVPAREVDEVFKSQEEEFFFKGPREQHQGHALSTLEVPFCFASDVSLLPRTLLLASGSAVTDLCSKAEDPNFCLDSFASAAAGEADLKGLGQISLHLAISNATVTLHKLKELITFMKDGISVKARLQACVFYYTRAGQILEISDEDFKLGYYQDMKVEATFAYASAQFCEDLFHQPPSTVNPLADANRNLKLLSNIVSTVGEDTKVKECKHRCEEYYPERPRWSREKPYRWHWQRNCSLVNLKGEEEEKRGGEDYEKQHEECRELCRRQPPRQRPQCRRRCDRQYKEAQESGSESESKMMLVSRRSYQTPNIPFTLVSLLTGSNFYITTVCSCQLQAYCSCRPICRWVGSSLTNPNLQSSVLKLQHGFTYCSQTFSTMAGTILVQARDPGKLCEELEHAIGEHRLSDAWKLHEQHMQMEGFPRKSVLNMILASFAESLDPRWLEKAYGLAAQAFEEHKQNLLERETLIYLSLGLAKCGFAVPSSTILRKLVEMEQYPPVSAWSLILAFMSETSSGAYLAAELVLEIGYLFQDGRVDPRKKTNEPLIAMKPNTTAFNIALAGCLLFDTTRKAEQLLDMMPRVGVKADVTLLIIMAHIYEKNGRREELKKLKRHIDEAHNLSDIQFRQFYNCLLTCHLKFGDLESASHMVLEMHRKAKKAQNSLGAATLVFEAAGGGNTKISSPCHGSGEHLDHGKSSSLDNPGLLSSLSLSFEEFRWDRKFLKLESLAKELLDTLLVKLQRQVDLLTTERGILQPTERIYVKLVKAYLEAGKTKDLAEFLIKAEKEDSSVSIDSSALVQVINTCISLKWLDQAHDLLDEMRLAGIRTGSSVYALLLKAYCKEHRAAEVTALLRDVRKAGIQLDASCYETLMESRVLHEDTQGALNLFKEMKESKIPRTGHQEFDMLVKGCAESGEAGLMAKLLHEIKDGQKVDCGVHDWNHVVHFFCKKRLMQDAEKALKKMRSLGHSPNAQTFHSLVTGYAAVGGKYLEVTELWGEMKVLALHNGMKFDQELLDSVLYTFVRGGFFTRANEVVGILERGNMFVDKYKYRSLFLKYHKTLYKGKAPKFPTESQLKKRDAALTFKKWVGLY</sequence>
<evidence type="ECO:0000313" key="7">
    <source>
        <dbReference type="EMBL" id="KAK2987163.1"/>
    </source>
</evidence>
<evidence type="ECO:0000256" key="3">
    <source>
        <dbReference type="PROSITE-ProRule" id="PRU00708"/>
    </source>
</evidence>
<protein>
    <recommendedName>
        <fullName evidence="9">Pentatricopeptide repeat-containing protein</fullName>
    </recommendedName>
</protein>
<organism evidence="7 8">
    <name type="scientific">Escallonia rubra</name>
    <dbReference type="NCBI Taxonomy" id="112253"/>
    <lineage>
        <taxon>Eukaryota</taxon>
        <taxon>Viridiplantae</taxon>
        <taxon>Streptophyta</taxon>
        <taxon>Embryophyta</taxon>
        <taxon>Tracheophyta</taxon>
        <taxon>Spermatophyta</taxon>
        <taxon>Magnoliopsida</taxon>
        <taxon>eudicotyledons</taxon>
        <taxon>Gunneridae</taxon>
        <taxon>Pentapetalae</taxon>
        <taxon>asterids</taxon>
        <taxon>campanulids</taxon>
        <taxon>Escalloniales</taxon>
        <taxon>Escalloniaceae</taxon>
        <taxon>Escallonia</taxon>
    </lineage>
</organism>
<dbReference type="SMART" id="SM00856">
    <property type="entry name" value="PMEI"/>
    <property type="match status" value="1"/>
</dbReference>
<feature type="compositionally biased region" description="Basic and acidic residues" evidence="4">
    <location>
        <begin position="535"/>
        <end position="547"/>
    </location>
</feature>
<dbReference type="Gene3D" id="1.25.40.10">
    <property type="entry name" value="Tetratricopeptide repeat domain"/>
    <property type="match status" value="3"/>
</dbReference>
<evidence type="ECO:0000259" key="6">
    <source>
        <dbReference type="SMART" id="SM00856"/>
    </source>
</evidence>
<dbReference type="InterPro" id="IPR034086">
    <property type="entry name" value="PMEI_plant"/>
</dbReference>
<feature type="compositionally biased region" description="Basic and acidic residues" evidence="4">
    <location>
        <begin position="216"/>
        <end position="233"/>
    </location>
</feature>
<dbReference type="InterPro" id="IPR011990">
    <property type="entry name" value="TPR-like_helical_dom_sf"/>
</dbReference>
<proteinExistence type="inferred from homology"/>
<feature type="domain" description="Pectinesterase inhibitor" evidence="6">
    <location>
        <begin position="674"/>
        <end position="819"/>
    </location>
</feature>
<dbReference type="Gene3D" id="2.60.120.10">
    <property type="entry name" value="Jelly Rolls"/>
    <property type="match status" value="2"/>
</dbReference>
<gene>
    <name evidence="7" type="ORF">RJ640_019723</name>
</gene>
<feature type="compositionally biased region" description="Acidic residues" evidence="4">
    <location>
        <begin position="234"/>
        <end position="244"/>
    </location>
</feature>
<feature type="repeat" description="PPR" evidence="3">
    <location>
        <begin position="1446"/>
        <end position="1480"/>
    </location>
</feature>
<dbReference type="PANTHER" id="PTHR46598">
    <property type="entry name" value="BNAC05G43320D PROTEIN"/>
    <property type="match status" value="1"/>
</dbReference>
<feature type="region of interest" description="Disordered" evidence="4">
    <location>
        <begin position="524"/>
        <end position="555"/>
    </location>
</feature>
<dbReference type="CDD" id="cd02245">
    <property type="entry name" value="cupin_7S_vicilin-like_C"/>
    <property type="match status" value="1"/>
</dbReference>
<dbReference type="Gene3D" id="1.20.140.40">
    <property type="entry name" value="Invertase/pectin methylesterase inhibitor family protein"/>
    <property type="match status" value="1"/>
</dbReference>
<feature type="domain" description="Cupin type-1" evidence="5">
    <location>
        <begin position="453"/>
        <end position="627"/>
    </location>
</feature>
<name>A0AA88UMV0_9ASTE</name>
<evidence type="ECO:0000256" key="2">
    <source>
        <dbReference type="ARBA" id="ARBA00022737"/>
    </source>
</evidence>
<dbReference type="Pfam" id="PF04043">
    <property type="entry name" value="PMEI"/>
    <property type="match status" value="1"/>
</dbReference>
<dbReference type="Pfam" id="PF00190">
    <property type="entry name" value="Cupin_1"/>
    <property type="match status" value="2"/>
</dbReference>
<dbReference type="SUPFAM" id="SSF51182">
    <property type="entry name" value="RmlC-like cupins"/>
    <property type="match status" value="2"/>
</dbReference>
<dbReference type="Proteomes" id="UP001187471">
    <property type="component" value="Unassembled WGS sequence"/>
</dbReference>
<evidence type="ECO:0000259" key="5">
    <source>
        <dbReference type="SMART" id="SM00835"/>
    </source>
</evidence>
<keyword evidence="8" id="KW-1185">Reference proteome</keyword>
<dbReference type="Pfam" id="PF13812">
    <property type="entry name" value="PPR_3"/>
    <property type="match status" value="1"/>
</dbReference>
<dbReference type="GO" id="GO:0046910">
    <property type="term" value="F:pectinesterase inhibitor activity"/>
    <property type="evidence" value="ECO:0007669"/>
    <property type="project" value="InterPro"/>
</dbReference>
<dbReference type="NCBIfam" id="TIGR01614">
    <property type="entry name" value="PME_inhib"/>
    <property type="match status" value="1"/>
</dbReference>
<dbReference type="CDD" id="cd02244">
    <property type="entry name" value="cupin_7S_vicilin-like_N"/>
    <property type="match status" value="1"/>
</dbReference>
<dbReference type="InterPro" id="IPR035513">
    <property type="entry name" value="Invertase/methylesterase_inhib"/>
</dbReference>
<keyword evidence="2" id="KW-0677">Repeat</keyword>
<dbReference type="InterPro" id="IPR006045">
    <property type="entry name" value="Cupin_1"/>
</dbReference>
<dbReference type="InterPro" id="IPR011051">
    <property type="entry name" value="RmlC_Cupin_sf"/>
</dbReference>
<evidence type="ECO:0000256" key="1">
    <source>
        <dbReference type="ARBA" id="ARBA00007626"/>
    </source>
</evidence>
<evidence type="ECO:0000313" key="8">
    <source>
        <dbReference type="Proteomes" id="UP001187471"/>
    </source>
</evidence>
<dbReference type="Pfam" id="PF13041">
    <property type="entry name" value="PPR_2"/>
    <property type="match status" value="1"/>
</dbReference>
<feature type="domain" description="Cupin type-1" evidence="5">
    <location>
        <begin position="247"/>
        <end position="406"/>
    </location>
</feature>
<dbReference type="SUPFAM" id="SSF101148">
    <property type="entry name" value="Plant invertase/pectin methylesterase inhibitor"/>
    <property type="match status" value="1"/>
</dbReference>
<dbReference type="SMART" id="SM00835">
    <property type="entry name" value="Cupin_1"/>
    <property type="match status" value="2"/>
</dbReference>
<accession>A0AA88UMV0</accession>
<dbReference type="CDD" id="cd15797">
    <property type="entry name" value="PMEI"/>
    <property type="match status" value="1"/>
</dbReference>
<dbReference type="InterPro" id="IPR006501">
    <property type="entry name" value="Pectinesterase_inhib_dom"/>
</dbReference>
<dbReference type="NCBIfam" id="TIGR00756">
    <property type="entry name" value="PPR"/>
    <property type="match status" value="1"/>
</dbReference>
<dbReference type="PROSITE" id="PS51375">
    <property type="entry name" value="PPR"/>
    <property type="match status" value="2"/>
</dbReference>
<dbReference type="InterPro" id="IPR014710">
    <property type="entry name" value="RmlC-like_jellyroll"/>
</dbReference>
<dbReference type="EMBL" id="JAVXUO010001014">
    <property type="protein sequence ID" value="KAK2987163.1"/>
    <property type="molecule type" value="Genomic_DNA"/>
</dbReference>
<dbReference type="Pfam" id="PF01535">
    <property type="entry name" value="PPR"/>
    <property type="match status" value="1"/>
</dbReference>
<evidence type="ECO:0000256" key="4">
    <source>
        <dbReference type="SAM" id="MobiDB-lite"/>
    </source>
</evidence>
<evidence type="ECO:0008006" key="9">
    <source>
        <dbReference type="Google" id="ProtNLM"/>
    </source>
</evidence>
<dbReference type="InterPro" id="IPR002885">
    <property type="entry name" value="PPR_rpt"/>
</dbReference>
<comment type="caution">
    <text evidence="7">The sequence shown here is derived from an EMBL/GenBank/DDBJ whole genome shotgun (WGS) entry which is preliminary data.</text>
</comment>
<comment type="similarity">
    <text evidence="1">Belongs to the PPR family. P subfamily.</text>
</comment>
<feature type="region of interest" description="Disordered" evidence="4">
    <location>
        <begin position="216"/>
        <end position="246"/>
    </location>
</feature>
<reference evidence="7" key="1">
    <citation type="submission" date="2022-12" db="EMBL/GenBank/DDBJ databases">
        <title>Draft genome assemblies for two species of Escallonia (Escalloniales).</title>
        <authorList>
            <person name="Chanderbali A."/>
            <person name="Dervinis C."/>
            <person name="Anghel I."/>
            <person name="Soltis D."/>
            <person name="Soltis P."/>
            <person name="Zapata F."/>
        </authorList>
    </citation>
    <scope>NUCLEOTIDE SEQUENCE</scope>
    <source>
        <strain evidence="7">UCBG92.1500</strain>
        <tissue evidence="7">Leaf</tissue>
    </source>
</reference>